<dbReference type="AlphaFoldDB" id="A0AAE3M9F7"/>
<reference evidence="2" key="1">
    <citation type="submission" date="2022-10" db="EMBL/GenBank/DDBJ databases">
        <authorList>
            <person name="Yu W.X."/>
        </authorList>
    </citation>
    <scope>NUCLEOTIDE SEQUENCE</scope>
    <source>
        <strain evidence="2">AAT</strain>
    </source>
</reference>
<evidence type="ECO:0000259" key="1">
    <source>
        <dbReference type="Pfam" id="PF13175"/>
    </source>
</evidence>
<name>A0AAE3M9F7_9BACT</name>
<comment type="caution">
    <text evidence="2">The sequence shown here is derived from an EMBL/GenBank/DDBJ whole genome shotgun (WGS) entry which is preliminary data.</text>
</comment>
<gene>
    <name evidence="2" type="ORF">OM075_24300</name>
</gene>
<organism evidence="2 3">
    <name type="scientific">Plebeiibacterium sediminum</name>
    <dbReference type="NCBI Taxonomy" id="2992112"/>
    <lineage>
        <taxon>Bacteria</taxon>
        <taxon>Pseudomonadati</taxon>
        <taxon>Bacteroidota</taxon>
        <taxon>Bacteroidia</taxon>
        <taxon>Marinilabiliales</taxon>
        <taxon>Marinilabiliaceae</taxon>
        <taxon>Plebeiibacterium</taxon>
    </lineage>
</organism>
<dbReference type="EMBL" id="JAPDPJ010000138">
    <property type="protein sequence ID" value="MCW3789604.1"/>
    <property type="molecule type" value="Genomic_DNA"/>
</dbReference>
<dbReference type="InterPro" id="IPR027417">
    <property type="entry name" value="P-loop_NTPase"/>
</dbReference>
<dbReference type="Pfam" id="PF13175">
    <property type="entry name" value="AAA_15"/>
    <property type="match status" value="1"/>
</dbReference>
<dbReference type="SUPFAM" id="SSF52540">
    <property type="entry name" value="P-loop containing nucleoside triphosphate hydrolases"/>
    <property type="match status" value="1"/>
</dbReference>
<dbReference type="RefSeq" id="WP_301193152.1">
    <property type="nucleotide sequence ID" value="NZ_JAPDPJ010000138.1"/>
</dbReference>
<feature type="domain" description="Endonuclease GajA/Old nuclease/RecF-like AAA" evidence="1">
    <location>
        <begin position="1"/>
        <end position="410"/>
    </location>
</feature>
<proteinExistence type="predicted"/>
<sequence>MKILRLYIDNYKRFSNMKIDISSSAIDKELYDIYGDTNISALIGENGSGKTTILSFIVRIFRYIQRNHEKLTDFKIEYELNGNLIHLEKYNNSIFITVNGTKKLLLEMKRTNGQSIYRRKLHQRKIELKDTTFEEIRNYLPSQVIASGFDTDYNLDYNKNLICERLVNLNNQHYFESSVGLYVSKGILRFYRQYFGSNTSLKESFDKLNIKLEPYVKAHVNLLMIYKEKESSRPYLDDRIQVSEGVYISARNIHYKDLFKDLIQFCEGQDYDLFSLVHSINERAMFNDFIDAENSNGFEMKLNLVDYLKTSARHIELIEILIKYKALYINDIFLKKDNQYTMATMSTGEKMIFGRLFHALTHISNNSIIIIEEPEIHLNYLWTKHLTAIMIELFKTFSIHLLISSHNFAFINNLQSEHILLLKSGTVSHPQNSLFLSDEEVIINLLNPAGVNDSAIEKYIFKVIEQENVELLKYFFQKIGDSYIRLLIFKKLKELGIIHVESN</sequence>
<dbReference type="Gene3D" id="3.40.50.300">
    <property type="entry name" value="P-loop containing nucleotide triphosphate hydrolases"/>
    <property type="match status" value="2"/>
</dbReference>
<evidence type="ECO:0000313" key="2">
    <source>
        <dbReference type="EMBL" id="MCW3789604.1"/>
    </source>
</evidence>
<keyword evidence="3" id="KW-1185">Reference proteome</keyword>
<dbReference type="InterPro" id="IPR051396">
    <property type="entry name" value="Bact_Antivir_Def_Nuclease"/>
</dbReference>
<dbReference type="PANTHER" id="PTHR43581">
    <property type="entry name" value="ATP/GTP PHOSPHATASE"/>
    <property type="match status" value="1"/>
</dbReference>
<protein>
    <submittedName>
        <fullName evidence="2">AAA family ATPase</fullName>
    </submittedName>
</protein>
<evidence type="ECO:0000313" key="3">
    <source>
        <dbReference type="Proteomes" id="UP001209229"/>
    </source>
</evidence>
<dbReference type="Proteomes" id="UP001209229">
    <property type="component" value="Unassembled WGS sequence"/>
</dbReference>
<dbReference type="InterPro" id="IPR041685">
    <property type="entry name" value="AAA_GajA/Old/RecF-like"/>
</dbReference>
<dbReference type="PANTHER" id="PTHR43581:SF4">
    <property type="entry name" value="ATP_GTP PHOSPHATASE"/>
    <property type="match status" value="1"/>
</dbReference>
<accession>A0AAE3M9F7</accession>